<dbReference type="Gene3D" id="1.10.150.650">
    <property type="match status" value="1"/>
</dbReference>
<name>A0AAE3VFC8_9BACT</name>
<dbReference type="PANTHER" id="PTHR42924">
    <property type="entry name" value="EXONUCLEASE"/>
    <property type="match status" value="1"/>
</dbReference>
<dbReference type="Pfam" id="PF02811">
    <property type="entry name" value="PHP"/>
    <property type="match status" value="1"/>
</dbReference>
<dbReference type="Proteomes" id="UP001238163">
    <property type="component" value="Unassembled WGS sequence"/>
</dbReference>
<organism evidence="2 3">
    <name type="scientific">Oligosphaera ethanolica</name>
    <dbReference type="NCBI Taxonomy" id="760260"/>
    <lineage>
        <taxon>Bacteria</taxon>
        <taxon>Pseudomonadati</taxon>
        <taxon>Lentisphaerota</taxon>
        <taxon>Oligosphaeria</taxon>
        <taxon>Oligosphaerales</taxon>
        <taxon>Oligosphaeraceae</taxon>
        <taxon>Oligosphaera</taxon>
    </lineage>
</organism>
<dbReference type="GO" id="GO:0035312">
    <property type="term" value="F:5'-3' DNA exonuclease activity"/>
    <property type="evidence" value="ECO:0007669"/>
    <property type="project" value="TreeGrafter"/>
</dbReference>
<evidence type="ECO:0000259" key="1">
    <source>
        <dbReference type="SMART" id="SM00481"/>
    </source>
</evidence>
<sequence length="289" mass="31031">MIDLHCHSTASDGTVAPEEMPALAHAAGLSALALTDHDTIDGVEAFMNAGKKFPAITFLAGVELAGSVSSGEHYHLVGLGIDPANAMLRALMAQLVDYRHQRNEQMLVKLSEVGVDLSLEQVRSCNENAVLGRPHFAKAMVRMGVCRTMRNAFDRYLGRGKPAYVGRKVPSAAECLQALRAAGGVSIWAHPMTSNSMTGSKCLRIVEELQAGGLDGIEAYYPEHTKGQTDTVRSIARERGLLLSGGTDFHGENIPGLRLGIGKGHPFQVPDCLLQPIIDRIAARRPQST</sequence>
<accession>A0AAE3VFC8</accession>
<evidence type="ECO:0000313" key="3">
    <source>
        <dbReference type="Proteomes" id="UP001238163"/>
    </source>
</evidence>
<dbReference type="AlphaFoldDB" id="A0AAE3VFC8"/>
<dbReference type="GO" id="GO:0004534">
    <property type="term" value="F:5'-3' RNA exonuclease activity"/>
    <property type="evidence" value="ECO:0007669"/>
    <property type="project" value="TreeGrafter"/>
</dbReference>
<comment type="caution">
    <text evidence="2">The sequence shown here is derived from an EMBL/GenBank/DDBJ whole genome shotgun (WGS) entry which is preliminary data.</text>
</comment>
<dbReference type="EMBL" id="JAUSVL010000001">
    <property type="protein sequence ID" value="MDQ0289445.1"/>
    <property type="molecule type" value="Genomic_DNA"/>
</dbReference>
<reference evidence="2" key="1">
    <citation type="submission" date="2023-07" db="EMBL/GenBank/DDBJ databases">
        <title>Genomic Encyclopedia of Type Strains, Phase IV (KMG-IV): sequencing the most valuable type-strain genomes for metagenomic binning, comparative biology and taxonomic classification.</title>
        <authorList>
            <person name="Goeker M."/>
        </authorList>
    </citation>
    <scope>NUCLEOTIDE SEQUENCE</scope>
    <source>
        <strain evidence="2">DSM 24202</strain>
    </source>
</reference>
<dbReference type="CDD" id="cd07438">
    <property type="entry name" value="PHP_HisPPase_AMP"/>
    <property type="match status" value="1"/>
</dbReference>
<protein>
    <submittedName>
        <fullName evidence="2">Metal-dependent phosphoesterase TrpH</fullName>
    </submittedName>
</protein>
<feature type="domain" description="Polymerase/histidinol phosphatase N-terminal" evidence="1">
    <location>
        <begin position="2"/>
        <end position="68"/>
    </location>
</feature>
<dbReference type="InterPro" id="IPR052018">
    <property type="entry name" value="PHP_domain"/>
</dbReference>
<evidence type="ECO:0000313" key="2">
    <source>
        <dbReference type="EMBL" id="MDQ0289445.1"/>
    </source>
</evidence>
<dbReference type="InterPro" id="IPR016195">
    <property type="entry name" value="Pol/histidinol_Pase-like"/>
</dbReference>
<keyword evidence="3" id="KW-1185">Reference proteome</keyword>
<dbReference type="SMART" id="SM00481">
    <property type="entry name" value="POLIIIAc"/>
    <property type="match status" value="1"/>
</dbReference>
<dbReference type="PANTHER" id="PTHR42924:SF3">
    <property type="entry name" value="POLYMERASE_HISTIDINOL PHOSPHATASE N-TERMINAL DOMAIN-CONTAINING PROTEIN"/>
    <property type="match status" value="1"/>
</dbReference>
<gene>
    <name evidence="2" type="ORF">J3R75_001552</name>
</gene>
<dbReference type="InterPro" id="IPR003141">
    <property type="entry name" value="Pol/His_phosphatase_N"/>
</dbReference>
<proteinExistence type="predicted"/>
<dbReference type="RefSeq" id="WP_307260870.1">
    <property type="nucleotide sequence ID" value="NZ_JAUSVL010000001.1"/>
</dbReference>
<dbReference type="InterPro" id="IPR004013">
    <property type="entry name" value="PHP_dom"/>
</dbReference>
<dbReference type="SUPFAM" id="SSF89550">
    <property type="entry name" value="PHP domain-like"/>
    <property type="match status" value="1"/>
</dbReference>
<dbReference type="Gene3D" id="3.20.20.140">
    <property type="entry name" value="Metal-dependent hydrolases"/>
    <property type="match status" value="1"/>
</dbReference>